<dbReference type="GeneID" id="19972444"/>
<dbReference type="VEuPathDB" id="FungiDB:HMPREF1541_05105"/>
<dbReference type="OrthoDB" id="10688392at2759"/>
<dbReference type="RefSeq" id="XP_008717668.1">
    <property type="nucleotide sequence ID" value="XM_008719446.1"/>
</dbReference>
<dbReference type="HOGENOM" id="CLU_569882_0_0_1"/>
<dbReference type="Proteomes" id="UP000030752">
    <property type="component" value="Unassembled WGS sequence"/>
</dbReference>
<evidence type="ECO:0008006" key="3">
    <source>
        <dbReference type="Google" id="ProtNLM"/>
    </source>
</evidence>
<dbReference type="EMBL" id="KB822720">
    <property type="protein sequence ID" value="ETN40825.1"/>
    <property type="molecule type" value="Genomic_DNA"/>
</dbReference>
<gene>
    <name evidence="1" type="ORF">HMPREF1541_05105</name>
</gene>
<protein>
    <recommendedName>
        <fullName evidence="3">Transcription factor domain-containing protein</fullName>
    </recommendedName>
</protein>
<organism evidence="1 2">
    <name type="scientific">Cyphellophora europaea (strain CBS 101466)</name>
    <name type="common">Phialophora europaea</name>
    <dbReference type="NCBI Taxonomy" id="1220924"/>
    <lineage>
        <taxon>Eukaryota</taxon>
        <taxon>Fungi</taxon>
        <taxon>Dikarya</taxon>
        <taxon>Ascomycota</taxon>
        <taxon>Pezizomycotina</taxon>
        <taxon>Eurotiomycetes</taxon>
        <taxon>Chaetothyriomycetidae</taxon>
        <taxon>Chaetothyriales</taxon>
        <taxon>Cyphellophoraceae</taxon>
        <taxon>Cyphellophora</taxon>
    </lineage>
</organism>
<evidence type="ECO:0000313" key="2">
    <source>
        <dbReference type="Proteomes" id="UP000030752"/>
    </source>
</evidence>
<dbReference type="AlphaFoldDB" id="W2RWW7"/>
<accession>W2RWW7</accession>
<name>W2RWW7_CYPE1</name>
<proteinExistence type="predicted"/>
<dbReference type="InParanoid" id="W2RWW7"/>
<sequence length="479" mass="53602">MHEKGSLLVKRPISSYGTTHYPQKNYTVVPGAHAASRLIQIVQTPLGSGYDPFGAFSIRIDSHVSELLKFWRYYLNRPSVQRDRAIQHLFNSAWQLAMRCLWTPCDGYSFLAAAADFYTASTQSNQMMVLAAQWRLQAIALLRAQIASRGLSPRDSGCIMRLLAGDLAVGNFAAALSHAKILSSIFNPQNPAYEAIPSAAKHAFLWQETHRATATLSRPLIELSHRTTDINFALLDSRLRIPEVEIDLEALDDVRLVSLYTQLRSYLDVLAQLSDRNIQLSRHASIELSSNLLVLGGKLLDHGILCTDNARHTDDALEMLRLSQFAAASLAALYWLRLMTRMETDGDDVNGPGIMVATWPQGPRIAERMRSLLETSESVVTLLLPPSSGVSVSERLRPELRLRVFLLEVGSFLEETAMRRAGDRCFYYQEQQQQLLLRTGLSEKPAAYEAILKGFIPTNTPRVYAPAWFTPSIRTWGLS</sequence>
<keyword evidence="2" id="KW-1185">Reference proteome</keyword>
<evidence type="ECO:0000313" key="1">
    <source>
        <dbReference type="EMBL" id="ETN40825.1"/>
    </source>
</evidence>
<reference evidence="1 2" key="1">
    <citation type="submission" date="2013-03" db="EMBL/GenBank/DDBJ databases">
        <title>The Genome Sequence of Phialophora europaea CBS 101466.</title>
        <authorList>
            <consortium name="The Broad Institute Genomics Platform"/>
            <person name="Cuomo C."/>
            <person name="de Hoog S."/>
            <person name="Gorbushina A."/>
            <person name="Walker B."/>
            <person name="Young S.K."/>
            <person name="Zeng Q."/>
            <person name="Gargeya S."/>
            <person name="Fitzgerald M."/>
            <person name="Haas B."/>
            <person name="Abouelleil A."/>
            <person name="Allen A.W."/>
            <person name="Alvarado L."/>
            <person name="Arachchi H.M."/>
            <person name="Berlin A.M."/>
            <person name="Chapman S.B."/>
            <person name="Gainer-Dewar J."/>
            <person name="Goldberg J."/>
            <person name="Griggs A."/>
            <person name="Gujja S."/>
            <person name="Hansen M."/>
            <person name="Howarth C."/>
            <person name="Imamovic A."/>
            <person name="Ireland A."/>
            <person name="Larimer J."/>
            <person name="McCowan C."/>
            <person name="Murphy C."/>
            <person name="Pearson M."/>
            <person name="Poon T.W."/>
            <person name="Priest M."/>
            <person name="Roberts A."/>
            <person name="Saif S."/>
            <person name="Shea T."/>
            <person name="Sisk P."/>
            <person name="Sykes S."/>
            <person name="Wortman J."/>
            <person name="Nusbaum C."/>
            <person name="Birren B."/>
        </authorList>
    </citation>
    <scope>NUCLEOTIDE SEQUENCE [LARGE SCALE GENOMIC DNA]</scope>
    <source>
        <strain evidence="1 2">CBS 101466</strain>
    </source>
</reference>